<dbReference type="Proteomes" id="UP000242791">
    <property type="component" value="Unassembled WGS sequence"/>
</dbReference>
<gene>
    <name evidence="2" type="ORF">ACJ73_08427</name>
</gene>
<feature type="non-terminal residue" evidence="2">
    <location>
        <position position="101"/>
    </location>
</feature>
<name>A0A1J9PV36_9EURO</name>
<reference evidence="2 3" key="1">
    <citation type="submission" date="2015-08" db="EMBL/GenBank/DDBJ databases">
        <title>Emmonsia species relationships and genome sequence.</title>
        <authorList>
            <person name="Cuomo C.A."/>
            <person name="Schwartz I.S."/>
            <person name="Kenyon C."/>
            <person name="De Hoog G.S."/>
            <person name="Govender N.P."/>
            <person name="Botha A."/>
            <person name="Moreno L."/>
            <person name="De Vries M."/>
            <person name="Munoz J.F."/>
            <person name="Stielow J.B."/>
        </authorList>
    </citation>
    <scope>NUCLEOTIDE SEQUENCE [LARGE SCALE GENOMIC DNA]</scope>
    <source>
        <strain evidence="2 3">EI222</strain>
    </source>
</reference>
<evidence type="ECO:0000313" key="2">
    <source>
        <dbReference type="EMBL" id="OJD20241.1"/>
    </source>
</evidence>
<dbReference type="VEuPathDB" id="FungiDB:ACJ73_08427"/>
<sequence>MECRPWPEIDSCFVERTESVLRQWVSTLQKQRGEYVQPNPPVSQQHLPAPEVPLSFSSSEATPVRHRYITREAETPAHHTSMCSPLLLYTVRSHGRMIPML</sequence>
<organism evidence="2 3">
    <name type="scientific">Blastomyces percursus</name>
    <dbReference type="NCBI Taxonomy" id="1658174"/>
    <lineage>
        <taxon>Eukaryota</taxon>
        <taxon>Fungi</taxon>
        <taxon>Dikarya</taxon>
        <taxon>Ascomycota</taxon>
        <taxon>Pezizomycotina</taxon>
        <taxon>Eurotiomycetes</taxon>
        <taxon>Eurotiomycetidae</taxon>
        <taxon>Onygenales</taxon>
        <taxon>Ajellomycetaceae</taxon>
        <taxon>Blastomyces</taxon>
    </lineage>
</organism>
<proteinExistence type="predicted"/>
<protein>
    <submittedName>
        <fullName evidence="2">Uncharacterized protein</fullName>
    </submittedName>
</protein>
<dbReference type="AlphaFoldDB" id="A0A1J9PV36"/>
<evidence type="ECO:0000313" key="3">
    <source>
        <dbReference type="Proteomes" id="UP000242791"/>
    </source>
</evidence>
<keyword evidence="3" id="KW-1185">Reference proteome</keyword>
<feature type="region of interest" description="Disordered" evidence="1">
    <location>
        <begin position="35"/>
        <end position="59"/>
    </location>
</feature>
<comment type="caution">
    <text evidence="2">The sequence shown here is derived from an EMBL/GenBank/DDBJ whole genome shotgun (WGS) entry which is preliminary data.</text>
</comment>
<evidence type="ECO:0000256" key="1">
    <source>
        <dbReference type="SAM" id="MobiDB-lite"/>
    </source>
</evidence>
<dbReference type="OrthoDB" id="10509202at2759"/>
<accession>A0A1J9PV36</accession>
<dbReference type="EMBL" id="LGTZ01001981">
    <property type="protein sequence ID" value="OJD20241.1"/>
    <property type="molecule type" value="Genomic_DNA"/>
</dbReference>